<comment type="caution">
    <text evidence="3">The sequence shown here is derived from an EMBL/GenBank/DDBJ whole genome shotgun (WGS) entry which is preliminary data.</text>
</comment>
<evidence type="ECO:0000313" key="4">
    <source>
        <dbReference type="Proteomes" id="UP000673691"/>
    </source>
</evidence>
<name>A0A8H7ZLZ8_9FUNG</name>
<dbReference type="Pfam" id="PF00169">
    <property type="entry name" value="PH"/>
    <property type="match status" value="1"/>
</dbReference>
<gene>
    <name evidence="3" type="ORF">BJ554DRAFT_4548</name>
</gene>
<dbReference type="AlphaFoldDB" id="A0A8H7ZLZ8"/>
<dbReference type="InterPro" id="IPR011993">
    <property type="entry name" value="PH-like_dom_sf"/>
</dbReference>
<evidence type="ECO:0000313" key="3">
    <source>
        <dbReference type="EMBL" id="KAG5455878.1"/>
    </source>
</evidence>
<proteinExistence type="predicted"/>
<dbReference type="EMBL" id="JAEFCI010012646">
    <property type="protein sequence ID" value="KAG5455878.1"/>
    <property type="molecule type" value="Genomic_DNA"/>
</dbReference>
<dbReference type="PROSITE" id="PS50003">
    <property type="entry name" value="PH_DOMAIN"/>
    <property type="match status" value="1"/>
</dbReference>
<organism evidence="3 4">
    <name type="scientific">Olpidium bornovanus</name>
    <dbReference type="NCBI Taxonomy" id="278681"/>
    <lineage>
        <taxon>Eukaryota</taxon>
        <taxon>Fungi</taxon>
        <taxon>Fungi incertae sedis</taxon>
        <taxon>Olpidiomycota</taxon>
        <taxon>Olpidiomycotina</taxon>
        <taxon>Olpidiomycetes</taxon>
        <taxon>Olpidiales</taxon>
        <taxon>Olpidiaceae</taxon>
        <taxon>Olpidium</taxon>
    </lineage>
</organism>
<feature type="compositionally biased region" description="Basic and acidic residues" evidence="1">
    <location>
        <begin position="374"/>
        <end position="388"/>
    </location>
</feature>
<dbReference type="SMART" id="SM00233">
    <property type="entry name" value="PH"/>
    <property type="match status" value="1"/>
</dbReference>
<keyword evidence="4" id="KW-1185">Reference proteome</keyword>
<dbReference type="InterPro" id="IPR001849">
    <property type="entry name" value="PH_domain"/>
</dbReference>
<evidence type="ECO:0000256" key="1">
    <source>
        <dbReference type="SAM" id="MobiDB-lite"/>
    </source>
</evidence>
<feature type="region of interest" description="Disordered" evidence="1">
    <location>
        <begin position="1"/>
        <end position="64"/>
    </location>
</feature>
<feature type="region of interest" description="Disordered" evidence="1">
    <location>
        <begin position="350"/>
        <end position="422"/>
    </location>
</feature>
<reference evidence="3 4" key="1">
    <citation type="journal article" name="Sci. Rep.">
        <title>Genome-scale phylogenetic analyses confirm Olpidium as the closest living zoosporic fungus to the non-flagellated, terrestrial fungi.</title>
        <authorList>
            <person name="Chang Y."/>
            <person name="Rochon D."/>
            <person name="Sekimoto S."/>
            <person name="Wang Y."/>
            <person name="Chovatia M."/>
            <person name="Sandor L."/>
            <person name="Salamov A."/>
            <person name="Grigoriev I.V."/>
            <person name="Stajich J.E."/>
            <person name="Spatafora J.W."/>
        </authorList>
    </citation>
    <scope>NUCLEOTIDE SEQUENCE [LARGE SCALE GENOMIC DNA]</scope>
    <source>
        <strain evidence="3">S191</strain>
    </source>
</reference>
<sequence>MLTSWWKRVKDDAAEQDQNDDGDGGDDNSERASRRTFRAGEGCSESGERPEAERTPSSPPPPEDLVSFRIRHVARGCWVTATVPRSCRVCKLVETAVARCDDDQLCVGGRTRADAEANDREPRTDGAGRHRRRHSWFMTIAPPAPALNAPPLPAFARHEPPHVGKEEHSGHWLDESRTLASYHLDPTVDILELQLRRRFVRVSYARGHLGDNYAEGHLLRLHRGGRHGDVARAVSWKRRWFVLSKGKLECHKNEKSFDTSALARVTTPVLHDESHPVERHVMSLVFVDLADGCPAATSVVLRAETAADFVRWMRIFRSIASENLSSSSCAVPPSPSSSLPPLVGRASPYLAADPESDASSAAGVRAAPLISRRTPSERGGRPRDREPGTRVAAGGRAAQRTAPGRLRQPPAGQDEEGRRRRVLLGTSDCDVVTDGFQAAMARERTRRKLVGPLAW</sequence>
<accession>A0A8H7ZLZ8</accession>
<evidence type="ECO:0000259" key="2">
    <source>
        <dbReference type="PROSITE" id="PS50003"/>
    </source>
</evidence>
<dbReference type="CDD" id="cd00821">
    <property type="entry name" value="PH"/>
    <property type="match status" value="1"/>
</dbReference>
<dbReference type="OrthoDB" id="2448857at2759"/>
<dbReference type="Proteomes" id="UP000673691">
    <property type="component" value="Unassembled WGS sequence"/>
</dbReference>
<dbReference type="SUPFAM" id="SSF50729">
    <property type="entry name" value="PH domain-like"/>
    <property type="match status" value="1"/>
</dbReference>
<feature type="compositionally biased region" description="Acidic residues" evidence="1">
    <location>
        <begin position="14"/>
        <end position="27"/>
    </location>
</feature>
<protein>
    <recommendedName>
        <fullName evidence="2">PH domain-containing protein</fullName>
    </recommendedName>
</protein>
<feature type="compositionally biased region" description="Low complexity" evidence="1">
    <location>
        <begin position="351"/>
        <end position="362"/>
    </location>
</feature>
<feature type="domain" description="PH" evidence="2">
    <location>
        <begin position="211"/>
        <end position="321"/>
    </location>
</feature>
<dbReference type="Gene3D" id="2.30.29.30">
    <property type="entry name" value="Pleckstrin-homology domain (PH domain)/Phosphotyrosine-binding domain (PTB)"/>
    <property type="match status" value="1"/>
</dbReference>